<dbReference type="InterPro" id="IPR036397">
    <property type="entry name" value="RNaseH_sf"/>
</dbReference>
<proteinExistence type="predicted"/>
<gene>
    <name evidence="3" type="ORF">B2904_orf1358</name>
    <name evidence="4" type="ORF">B2904_orf2637</name>
    <name evidence="2" type="ORF">B2904_orf646</name>
</gene>
<dbReference type="SUPFAM" id="SSF53098">
    <property type="entry name" value="Ribonuclease H-like"/>
    <property type="match status" value="1"/>
</dbReference>
<dbReference type="KEGG" id="bpj:B2904_orf646"/>
<protein>
    <submittedName>
        <fullName evidence="2 3">Transposase</fullName>
    </submittedName>
</protein>
<evidence type="ECO:0000313" key="4">
    <source>
        <dbReference type="EMBL" id="AFR71957.1"/>
    </source>
</evidence>
<name>J9UM28_BRAPL</name>
<dbReference type="EMBL" id="CP003490">
    <property type="protein sequence ID" value="AFR71957.1"/>
    <property type="molecule type" value="Genomic_DNA"/>
</dbReference>
<dbReference type="GO" id="GO:0015074">
    <property type="term" value="P:DNA integration"/>
    <property type="evidence" value="ECO:0007669"/>
    <property type="project" value="InterPro"/>
</dbReference>
<reference evidence="3" key="2">
    <citation type="submission" date="2012-04" db="EMBL/GenBank/DDBJ databases">
        <authorList>
            <person name="Mappley L."/>
            <person name="Black M.L."/>
        </authorList>
    </citation>
    <scope>NUCLEOTIDE SEQUENCE</scope>
    <source>
        <strain evidence="3">B2904</strain>
    </source>
</reference>
<dbReference type="PATRIC" id="fig|1133568.3.peg.1359"/>
<dbReference type="EMBL" id="CP003490">
    <property type="protein sequence ID" value="AFR69994.1"/>
    <property type="molecule type" value="Genomic_DNA"/>
</dbReference>
<evidence type="ECO:0000313" key="2">
    <source>
        <dbReference type="EMBL" id="AFR69994.1"/>
    </source>
</evidence>
<dbReference type="Pfam" id="PF00665">
    <property type="entry name" value="rve"/>
    <property type="match status" value="1"/>
</dbReference>
<dbReference type="InterPro" id="IPR012337">
    <property type="entry name" value="RNaseH-like_sf"/>
</dbReference>
<dbReference type="RefSeq" id="WP_014935497.1">
    <property type="nucleotide sequence ID" value="NC_018607.1"/>
</dbReference>
<reference evidence="3 5" key="1">
    <citation type="journal article" date="2012" name="BMC Genomics">
        <title>Comparative genomics of Brachyspira pilosicoli strains: genome rearrangements, reductions and correlation of genetic compliment with phenotypic diversity.</title>
        <authorList>
            <person name="Mappley L.J."/>
            <person name="Black M.L."/>
            <person name="Abuoun M."/>
            <person name="Darby A.C."/>
            <person name="Woodward M.J."/>
            <person name="Parkhill J."/>
            <person name="Turner A.K."/>
            <person name="Bellgard M.I."/>
            <person name="La T."/>
            <person name="Phillips N.D."/>
            <person name="La Ragione R.M."/>
            <person name="Hampson D.J."/>
        </authorList>
    </citation>
    <scope>NUCLEOTIDE SEQUENCE [LARGE SCALE GENOMIC DNA]</scope>
    <source>
        <strain evidence="3">B2904</strain>
    </source>
</reference>
<dbReference type="EMBL" id="CP003490">
    <property type="protein sequence ID" value="AFR70695.1"/>
    <property type="molecule type" value="Genomic_DNA"/>
</dbReference>
<dbReference type="GO" id="GO:0003676">
    <property type="term" value="F:nucleic acid binding"/>
    <property type="evidence" value="ECO:0007669"/>
    <property type="project" value="InterPro"/>
</dbReference>
<feature type="domain" description="Integrase catalytic" evidence="1">
    <location>
        <begin position="130"/>
        <end position="299"/>
    </location>
</feature>
<dbReference type="KEGG" id="bpj:B2904_orf1358"/>
<evidence type="ECO:0000259" key="1">
    <source>
        <dbReference type="PROSITE" id="PS50994"/>
    </source>
</evidence>
<accession>J9UM28</accession>
<organism evidence="3 5">
    <name type="scientific">Brachyspira pilosicoli B2904</name>
    <dbReference type="NCBI Taxonomy" id="1133568"/>
    <lineage>
        <taxon>Bacteria</taxon>
        <taxon>Pseudomonadati</taxon>
        <taxon>Spirochaetota</taxon>
        <taxon>Spirochaetia</taxon>
        <taxon>Brachyspirales</taxon>
        <taxon>Brachyspiraceae</taxon>
        <taxon>Brachyspira</taxon>
    </lineage>
</organism>
<dbReference type="KEGG" id="bpj:B2904_orf2637"/>
<sequence>MKQYTSNQKKKIVLIINKIRNKKAQALKFNISIRSYYYWKKQLEETGKIENESRKPKTSPKKYKNKKIINKVIEIRKKYKYGKVKIKKLLEKENIKIGTSAIERILKEHNLYNKRKKKIRKKHQGKHAIYIKEAGEKVQIDVKYAFFGEIRYYQFTAVDVATRMSFRYLYDEKTPNSTIDFVKRMLDYFPFRIHSIQTDNGTEFTYRKHLFDTVHPLDIFCKKNYIKRVYSPVASPWYNGIVESTHKLDQKEFYDFCTQELTLEKANLKLRKYNNFFNHKRIHSALNYDTPMLYFKKLRNP</sequence>
<dbReference type="Gene3D" id="3.30.420.10">
    <property type="entry name" value="Ribonuclease H-like superfamily/Ribonuclease H"/>
    <property type="match status" value="1"/>
</dbReference>
<dbReference type="AlphaFoldDB" id="J9UM28"/>
<evidence type="ECO:0000313" key="5">
    <source>
        <dbReference type="Proteomes" id="UP000007346"/>
    </source>
</evidence>
<dbReference type="InterPro" id="IPR001584">
    <property type="entry name" value="Integrase_cat-core"/>
</dbReference>
<dbReference type="Proteomes" id="UP000007346">
    <property type="component" value="Chromosome"/>
</dbReference>
<dbReference type="PROSITE" id="PS50994">
    <property type="entry name" value="INTEGRASE"/>
    <property type="match status" value="1"/>
</dbReference>
<evidence type="ECO:0000313" key="3">
    <source>
        <dbReference type="EMBL" id="AFR70695.1"/>
    </source>
</evidence>
<dbReference type="HOGENOM" id="CLU_027402_15_2_12"/>